<accession>A0A1I0SGB3</accession>
<dbReference type="GO" id="GO:0006265">
    <property type="term" value="P:DNA topological change"/>
    <property type="evidence" value="ECO:0007669"/>
    <property type="project" value="UniProtKB-UniRule"/>
</dbReference>
<keyword evidence="5 8" id="KW-0799">Topoisomerase</keyword>
<dbReference type="GO" id="GO:0005737">
    <property type="term" value="C:cytoplasm"/>
    <property type="evidence" value="ECO:0007669"/>
    <property type="project" value="UniProtKB-SubCell"/>
</dbReference>
<comment type="function">
    <text evidence="8">A type II topoisomerase that negatively supercoils closed circular double-stranded (ds) DNA in an ATP-dependent manner to modulate DNA topology and maintain chromosomes in an underwound state. Negative supercoiling favors strand separation, and DNA replication, transcription, recombination and repair, all of which involve strand separation. Also able to catalyze the interconversion of other topological isomers of dsDNA rings, including catenanes and knotted rings. Type II topoisomerases break and join 2 DNA strands simultaneously in an ATP-dependent manner.</text>
</comment>
<dbReference type="SUPFAM" id="SSF56719">
    <property type="entry name" value="Type II DNA topoisomerase"/>
    <property type="match status" value="1"/>
</dbReference>
<feature type="domain" description="Topo IIA-type catalytic" evidence="11">
    <location>
        <begin position="57"/>
        <end position="547"/>
    </location>
</feature>
<proteinExistence type="inferred from homology"/>
<dbReference type="NCBIfam" id="NF004043">
    <property type="entry name" value="PRK05560.1"/>
    <property type="match status" value="1"/>
</dbReference>
<dbReference type="Pfam" id="PF00521">
    <property type="entry name" value="DNA_topoisoIV"/>
    <property type="match status" value="1"/>
</dbReference>
<dbReference type="Gene3D" id="3.30.1360.40">
    <property type="match status" value="1"/>
</dbReference>
<dbReference type="InterPro" id="IPR006691">
    <property type="entry name" value="GyrA/parC_rep"/>
</dbReference>
<dbReference type="PROSITE" id="PS52040">
    <property type="entry name" value="TOPO_IIA"/>
    <property type="match status" value="1"/>
</dbReference>
<keyword evidence="6 8" id="KW-0238">DNA-binding</keyword>
<gene>
    <name evidence="8" type="primary">gyrA</name>
    <name evidence="12" type="ORF">SAMN04487972_1016</name>
</gene>
<keyword evidence="4 8" id="KW-0067">ATP-binding</keyword>
<protein>
    <recommendedName>
        <fullName evidence="8">DNA gyrase subunit A</fullName>
        <ecNumber evidence="8">5.6.2.2</ecNumber>
    </recommendedName>
</protein>
<dbReference type="Gene3D" id="2.120.10.90">
    <property type="entry name" value="DNA gyrase/topoisomerase IV, subunit A, C-terminal"/>
    <property type="match status" value="1"/>
</dbReference>
<dbReference type="HAMAP" id="MF_01897">
    <property type="entry name" value="GyrA"/>
    <property type="match status" value="1"/>
</dbReference>
<dbReference type="GO" id="GO:0003677">
    <property type="term" value="F:DNA binding"/>
    <property type="evidence" value="ECO:0007669"/>
    <property type="project" value="UniProtKB-UniRule"/>
</dbReference>
<evidence type="ECO:0000313" key="13">
    <source>
        <dbReference type="Proteomes" id="UP000182312"/>
    </source>
</evidence>
<dbReference type="GO" id="GO:0009330">
    <property type="term" value="C:DNA topoisomerase type II (double strand cut, ATP-hydrolyzing) complex"/>
    <property type="evidence" value="ECO:0007669"/>
    <property type="project" value="TreeGrafter"/>
</dbReference>
<evidence type="ECO:0000256" key="2">
    <source>
        <dbReference type="ARBA" id="ARBA00008263"/>
    </source>
</evidence>
<dbReference type="CDD" id="cd00187">
    <property type="entry name" value="TOP4c"/>
    <property type="match status" value="1"/>
</dbReference>
<dbReference type="InterPro" id="IPR035516">
    <property type="entry name" value="Gyrase/topoIV_suA_C"/>
</dbReference>
<dbReference type="FunFam" id="3.30.1360.40:FF:000002">
    <property type="entry name" value="DNA gyrase subunit A"/>
    <property type="match status" value="1"/>
</dbReference>
<keyword evidence="3 8" id="KW-0547">Nucleotide-binding</keyword>
<evidence type="ECO:0000256" key="8">
    <source>
        <dbReference type="HAMAP-Rule" id="MF_01897"/>
    </source>
</evidence>
<evidence type="ECO:0000256" key="6">
    <source>
        <dbReference type="ARBA" id="ARBA00023125"/>
    </source>
</evidence>
<dbReference type="InterPro" id="IPR013758">
    <property type="entry name" value="Topo_IIA_A/C_ab"/>
</dbReference>
<dbReference type="EMBL" id="FOJO01000001">
    <property type="protein sequence ID" value="SFA37796.1"/>
    <property type="molecule type" value="Genomic_DNA"/>
</dbReference>
<dbReference type="InterPro" id="IPR050220">
    <property type="entry name" value="Type_II_DNA_Topoisomerases"/>
</dbReference>
<dbReference type="InterPro" id="IPR013757">
    <property type="entry name" value="Topo_IIA_A_a_sf"/>
</dbReference>
<dbReference type="SMART" id="SM00434">
    <property type="entry name" value="TOP4c"/>
    <property type="match status" value="1"/>
</dbReference>
<dbReference type="InterPro" id="IPR013760">
    <property type="entry name" value="Topo_IIA-like_dom_sf"/>
</dbReference>
<dbReference type="NCBIfam" id="NF004044">
    <property type="entry name" value="PRK05561.1"/>
    <property type="match status" value="1"/>
</dbReference>
<comment type="catalytic activity">
    <reaction evidence="1 8 9">
        <text>ATP-dependent breakage, passage and rejoining of double-stranded DNA.</text>
        <dbReference type="EC" id="5.6.2.2"/>
    </reaction>
</comment>
<dbReference type="InterPro" id="IPR005743">
    <property type="entry name" value="GyrA"/>
</dbReference>
<feature type="region of interest" description="Disordered" evidence="10">
    <location>
        <begin position="1"/>
        <end position="28"/>
    </location>
</feature>
<dbReference type="GO" id="GO:0005524">
    <property type="term" value="F:ATP binding"/>
    <property type="evidence" value="ECO:0007669"/>
    <property type="project" value="UniProtKB-UniRule"/>
</dbReference>
<evidence type="ECO:0000256" key="5">
    <source>
        <dbReference type="ARBA" id="ARBA00023029"/>
    </source>
</evidence>
<reference evidence="12 13" key="1">
    <citation type="submission" date="2016-10" db="EMBL/GenBank/DDBJ databases">
        <authorList>
            <person name="de Groot N.N."/>
        </authorList>
    </citation>
    <scope>NUCLEOTIDE SEQUENCE [LARGE SCALE GENOMIC DNA]</scope>
    <source>
        <strain evidence="12 13">CGMCC 1.6117</strain>
    </source>
</reference>
<dbReference type="GO" id="GO:0005694">
    <property type="term" value="C:chromosome"/>
    <property type="evidence" value="ECO:0007669"/>
    <property type="project" value="InterPro"/>
</dbReference>
<dbReference type="Gene3D" id="3.90.199.10">
    <property type="entry name" value="Topoisomerase II, domain 5"/>
    <property type="match status" value="1"/>
</dbReference>
<dbReference type="Proteomes" id="UP000182312">
    <property type="component" value="Unassembled WGS sequence"/>
</dbReference>
<comment type="miscellaneous">
    <text evidence="8">Few gyrases are as efficient as E.coli at forming negative supercoils. Not all organisms have 2 type II topoisomerases; in organisms with a single type II topoisomerase this enzyme also has to decatenate newly replicated chromosomes.</text>
</comment>
<keyword evidence="7 8" id="KW-0413">Isomerase</keyword>
<feature type="short sequence motif" description="GyrA-box" evidence="8">
    <location>
        <begin position="574"/>
        <end position="580"/>
    </location>
</feature>
<dbReference type="InterPro" id="IPR002205">
    <property type="entry name" value="Topo_IIA_dom_A"/>
</dbReference>
<dbReference type="FunFam" id="1.10.268.10:FF:000001">
    <property type="entry name" value="DNA gyrase subunit A"/>
    <property type="match status" value="1"/>
</dbReference>
<feature type="compositionally biased region" description="Acidic residues" evidence="10">
    <location>
        <begin position="8"/>
        <end position="17"/>
    </location>
</feature>
<dbReference type="Pfam" id="PF03989">
    <property type="entry name" value="DNA_gyraseA_C"/>
    <property type="match status" value="6"/>
</dbReference>
<evidence type="ECO:0000313" key="12">
    <source>
        <dbReference type="EMBL" id="SFA37796.1"/>
    </source>
</evidence>
<dbReference type="GO" id="GO:0034335">
    <property type="term" value="F:DNA negative supercoiling activity"/>
    <property type="evidence" value="ECO:0007669"/>
    <property type="project" value="UniProtKB-ARBA"/>
</dbReference>
<dbReference type="GO" id="GO:0006261">
    <property type="term" value="P:DNA-templated DNA replication"/>
    <property type="evidence" value="ECO:0007669"/>
    <property type="project" value="UniProtKB-UniRule"/>
</dbReference>
<evidence type="ECO:0000256" key="10">
    <source>
        <dbReference type="SAM" id="MobiDB-lite"/>
    </source>
</evidence>
<evidence type="ECO:0000256" key="3">
    <source>
        <dbReference type="ARBA" id="ARBA00022741"/>
    </source>
</evidence>
<dbReference type="SUPFAM" id="SSF101904">
    <property type="entry name" value="GyrA/ParC C-terminal domain-like"/>
    <property type="match status" value="1"/>
</dbReference>
<dbReference type="FunFam" id="3.90.199.10:FF:000001">
    <property type="entry name" value="DNA gyrase subunit A"/>
    <property type="match status" value="1"/>
</dbReference>
<dbReference type="PANTHER" id="PTHR43493:SF5">
    <property type="entry name" value="DNA GYRASE SUBUNIT A, CHLOROPLASTIC_MITOCHONDRIAL"/>
    <property type="match status" value="1"/>
</dbReference>
<dbReference type="PANTHER" id="PTHR43493">
    <property type="entry name" value="DNA GYRASE/TOPOISOMERASE SUBUNIT A"/>
    <property type="match status" value="1"/>
</dbReference>
<sequence length="919" mass="101177">MADTPGNDGDETPEDGTENGGPERTVMAHDGPVIDISHEMRSSYLDYAMSVIVSRAIPDLRDGLKPVHRRILFAMHETGNTFDKPYRKSARPVGDVMGKYHPHGDAAIYDALVRMAQDFSMSLPLLDGQGNFGSMDGDSAAAMRYTEVRMAKAANYLLMDIEKDTVDFQDNYDGKDREPTVLPARFPNMLVNGAGGIAVGMATNIPPHNLGEVVDATLALIENPDLPTERLMEIVPGPDFPTGGIILGRSGARKAYLEGRGSIVVRAKTRIEEGRNGRQMIVLDEIPYQVNKASLIEKIAELAKEKRIEGIAHVQDESDRHGVRVVVELKRDATAEVVLNQLFRFTQMQTSFGANMLALNGGKPEQLTLRDFLTHFITFREEVVARRTAYELLKARERAHVLCGLAVAVSNVDEVVATIRSSADAAEARERLMTRRWPAHDIVEYLRLIDDPLHPVNEDGTYNLSETQARAILDLRLQRLTQIGVREVTDELKSLADSIRDYLAILASRERIMAIISDELRESRELFAVPRRTEITDWAGDMDDEDLIEREDMVVTITSGGYIKRTALAEFRSQRRGGKGLSGMATKEDDVVTTLFVANTHTELLFFTTDGMVYRLKTWRLPLGGRTSKGKAIVNILPIQQGVSIAALMPVDAPQEEWDDYQVIFATSQGDVRRNALSDFANVMRNGKIAMKLPEGVELIGARMATEDDDVMLVTDSGRAIRFPTTAVRVFKGRDSTGVRGIRLSNGDRVVSMSVIRHFEADPAERAAYLKMRRAVEGALDDGAEPDEDDENVAEAAITQERYAEMSAAEDLILTITARGAGKISSSHDYPVRGRGGQGVMAMDRAMRGGPLVASFPVERDDQIMLATSTGQSIRVPIDGISFRSRSAGGVRVFNTSAGEVVVSVARIAENGEDEAEEA</sequence>
<dbReference type="Gene3D" id="1.10.268.10">
    <property type="entry name" value="Topoisomerase, domain 3"/>
    <property type="match status" value="1"/>
</dbReference>
<feature type="active site" description="O-(5'-phospho-DNA)-tyrosine intermediate" evidence="8 9">
    <location>
        <position position="145"/>
    </location>
</feature>
<evidence type="ECO:0000256" key="9">
    <source>
        <dbReference type="PROSITE-ProRule" id="PRU01384"/>
    </source>
</evidence>
<dbReference type="AlphaFoldDB" id="A0A1I0SGB3"/>
<comment type="subunit">
    <text evidence="8">Heterotetramer, composed of two GyrA and two GyrB chains. In the heterotetramer, GyrA contains the active site tyrosine that forms a transient covalent intermediate with DNA, while GyrB binds cofactors and catalyzes ATP hydrolysis.</text>
</comment>
<evidence type="ECO:0000256" key="7">
    <source>
        <dbReference type="ARBA" id="ARBA00023235"/>
    </source>
</evidence>
<evidence type="ECO:0000259" key="11">
    <source>
        <dbReference type="PROSITE" id="PS52040"/>
    </source>
</evidence>
<organism evidence="12 13">
    <name type="scientific">Paracoccus halophilus</name>
    <dbReference type="NCBI Taxonomy" id="376733"/>
    <lineage>
        <taxon>Bacteria</taxon>
        <taxon>Pseudomonadati</taxon>
        <taxon>Pseudomonadota</taxon>
        <taxon>Alphaproteobacteria</taxon>
        <taxon>Rhodobacterales</taxon>
        <taxon>Paracoccaceae</taxon>
        <taxon>Paracoccus</taxon>
    </lineage>
</organism>
<evidence type="ECO:0000256" key="4">
    <source>
        <dbReference type="ARBA" id="ARBA00022840"/>
    </source>
</evidence>
<comment type="similarity">
    <text evidence="2 8">Belongs to the type II topoisomerase GyrA/ParC subunit family.</text>
</comment>
<keyword evidence="8" id="KW-0963">Cytoplasm</keyword>
<dbReference type="EC" id="5.6.2.2" evidence="8"/>
<comment type="subcellular location">
    <subcellularLocation>
        <location evidence="8">Cytoplasm</location>
    </subcellularLocation>
</comment>
<evidence type="ECO:0000256" key="1">
    <source>
        <dbReference type="ARBA" id="ARBA00000185"/>
    </source>
</evidence>
<name>A0A1I0SGB3_9RHOB</name>
<dbReference type="NCBIfam" id="TIGR01063">
    <property type="entry name" value="gyrA"/>
    <property type="match status" value="1"/>
</dbReference>